<dbReference type="InterPro" id="IPR006143">
    <property type="entry name" value="RND_pump_MFP"/>
</dbReference>
<sequence length="439" mass="48788">MPLAPPRHWRRLLLLPPIMLGVLTLVLMVRGREPPALVEPTEPVRAARVVEASLVALAPTAQGYGSVRPERVWAAVSQVAGRVVWIHPRLREGEIHAAGGELLRIDPVDYELLLAQARAELADLEVQRGNAEALLVIERRNLELAEAALVRNQRLIRQGTTSQSVVDDSERALLASRAEVRRLDNTLALIPAQQALLEAKARRAERDLAHTRITAPFELRVADLAVEAEQYVGVGQRLFVGDMVERMEIEAQVPLAALRRLFLDRPAIEVDVTRLGELVESVTGVEARVRLDLGNHVAEWRAEFVRFDDTVDPRTRTMGVVVAVDRPFDKIRPGYRPPLSKNMFVEVVLRGRPAGEQLVVPRLAVRDGAVLVADAEDRLRRRPVEVRYTQGELSVIAAGLEPGARVVVSDLVPVVEGMRLAVEPDERLRRMLRAQAVQP</sequence>
<accession>W0E6J8</accession>
<evidence type="ECO:0000313" key="3">
    <source>
        <dbReference type="EMBL" id="AHF04656.1"/>
    </source>
</evidence>
<dbReference type="KEGG" id="mpur:MARPU_12995"/>
<evidence type="ECO:0000313" key="4">
    <source>
        <dbReference type="Proteomes" id="UP000005275"/>
    </source>
</evidence>
<dbReference type="Gene3D" id="2.40.50.100">
    <property type="match status" value="1"/>
</dbReference>
<dbReference type="EMBL" id="CP007031">
    <property type="protein sequence ID" value="AHF04656.1"/>
    <property type="molecule type" value="Genomic_DNA"/>
</dbReference>
<dbReference type="Gene3D" id="1.10.287.470">
    <property type="entry name" value="Helix hairpin bin"/>
    <property type="match status" value="1"/>
</dbReference>
<dbReference type="STRING" id="765910.MARPU_12995"/>
<organism evidence="3 4">
    <name type="scientific">Marichromatium purpuratum 984</name>
    <dbReference type="NCBI Taxonomy" id="765910"/>
    <lineage>
        <taxon>Bacteria</taxon>
        <taxon>Pseudomonadati</taxon>
        <taxon>Pseudomonadota</taxon>
        <taxon>Gammaproteobacteria</taxon>
        <taxon>Chromatiales</taxon>
        <taxon>Chromatiaceae</taxon>
        <taxon>Marichromatium</taxon>
    </lineage>
</organism>
<dbReference type="SUPFAM" id="SSF111369">
    <property type="entry name" value="HlyD-like secretion proteins"/>
    <property type="match status" value="1"/>
</dbReference>
<dbReference type="NCBIfam" id="TIGR01730">
    <property type="entry name" value="RND_mfp"/>
    <property type="match status" value="1"/>
</dbReference>
<dbReference type="Proteomes" id="UP000005275">
    <property type="component" value="Chromosome"/>
</dbReference>
<feature type="domain" description="Multidrug resistance protein MdtA-like C-terminal permuted SH3" evidence="2">
    <location>
        <begin position="359"/>
        <end position="411"/>
    </location>
</feature>
<dbReference type="Pfam" id="PF25967">
    <property type="entry name" value="RND-MFP_C"/>
    <property type="match status" value="1"/>
</dbReference>
<evidence type="ECO:0000256" key="1">
    <source>
        <dbReference type="ARBA" id="ARBA00009477"/>
    </source>
</evidence>
<dbReference type="PANTHER" id="PTHR30469">
    <property type="entry name" value="MULTIDRUG RESISTANCE PROTEIN MDTA"/>
    <property type="match status" value="1"/>
</dbReference>
<comment type="similarity">
    <text evidence="1">Belongs to the membrane fusion protein (MFP) (TC 8.A.1) family.</text>
</comment>
<protein>
    <submittedName>
        <fullName evidence="3">RND transporter</fullName>
    </submittedName>
</protein>
<keyword evidence="4" id="KW-1185">Reference proteome</keyword>
<dbReference type="GO" id="GO:1990281">
    <property type="term" value="C:efflux pump complex"/>
    <property type="evidence" value="ECO:0007669"/>
    <property type="project" value="TreeGrafter"/>
</dbReference>
<dbReference type="Gene3D" id="2.40.30.170">
    <property type="match status" value="1"/>
</dbReference>
<dbReference type="OrthoDB" id="5645220at2"/>
<gene>
    <name evidence="3" type="ORF">MARPU_12995</name>
</gene>
<reference evidence="3 4" key="1">
    <citation type="submission" date="2013-12" db="EMBL/GenBank/DDBJ databases">
        <authorList>
            <consortium name="DOE Joint Genome Institute"/>
            <person name="Bryant D.A."/>
            <person name="Huntemann M."/>
            <person name="Han J."/>
            <person name="Chen A."/>
            <person name="Kyrpides N."/>
            <person name="Mavromatis K."/>
            <person name="Markowitz V."/>
            <person name="Palaniappan K."/>
            <person name="Ivanova N."/>
            <person name="Schaumberg A."/>
            <person name="Pati A."/>
            <person name="Liolios K."/>
            <person name="Nordberg H.P."/>
            <person name="Cantor M.N."/>
            <person name="Hua S.X."/>
            <person name="Woyke T."/>
        </authorList>
    </citation>
    <scope>NUCLEOTIDE SEQUENCE [LARGE SCALE GENOMIC DNA]</scope>
    <source>
        <strain evidence="3 4">984</strain>
    </source>
</reference>
<dbReference type="HOGENOM" id="CLU_018816_18_1_6"/>
<dbReference type="Gene3D" id="2.40.420.20">
    <property type="match status" value="1"/>
</dbReference>
<dbReference type="RefSeq" id="WP_005221589.1">
    <property type="nucleotide sequence ID" value="NZ_CP007031.1"/>
</dbReference>
<proteinExistence type="inferred from homology"/>
<dbReference type="InterPro" id="IPR058627">
    <property type="entry name" value="MdtA-like_C"/>
</dbReference>
<dbReference type="GO" id="GO:0015562">
    <property type="term" value="F:efflux transmembrane transporter activity"/>
    <property type="evidence" value="ECO:0007669"/>
    <property type="project" value="TreeGrafter"/>
</dbReference>
<dbReference type="AlphaFoldDB" id="W0E6J8"/>
<name>W0E6J8_MARPU</name>
<dbReference type="eggNOG" id="COG0845">
    <property type="taxonomic scope" value="Bacteria"/>
</dbReference>
<evidence type="ECO:0000259" key="2">
    <source>
        <dbReference type="Pfam" id="PF25967"/>
    </source>
</evidence>